<dbReference type="SUPFAM" id="SSF51735">
    <property type="entry name" value="NAD(P)-binding Rossmann-fold domains"/>
    <property type="match status" value="1"/>
</dbReference>
<keyword evidence="5" id="KW-1185">Reference proteome</keyword>
<dbReference type="InterPro" id="IPR002347">
    <property type="entry name" value="SDR_fam"/>
</dbReference>
<comment type="caution">
    <text evidence="4">The sequence shown here is derived from an EMBL/GenBank/DDBJ whole genome shotgun (WGS) entry which is preliminary data.</text>
</comment>
<sequence>MPTALITGGTAGIGATFARQLAARGDDLVLVARDADRLATYAAELRSSYGVEVETLAADLADREQTQRVADRLEDPDRPIEVLINNAGFGLSSNLLNPDTAIDERALDVMCRAVLVLGGAAARAMKARGHGRILNTSSTAGFVAMGHYSAIKAWVTSYSESLATQLRGTGVTVTALCPGWVHTEFHDRANINASSIPSWAWIDADRLVADALVDLDRGRVISVPTPLWKTAITVAKFLPRSVIRTISARLTSRRH</sequence>
<dbReference type="Proteomes" id="UP000215896">
    <property type="component" value="Unassembled WGS sequence"/>
</dbReference>
<reference evidence="4 5" key="1">
    <citation type="submission" date="2017-07" db="EMBL/GenBank/DDBJ databases">
        <title>Draft whole genome sequences of clinical Proprionibacteriaceae strains.</title>
        <authorList>
            <person name="Bernier A.-M."/>
            <person name="Bernard K."/>
            <person name="Domingo M.-C."/>
        </authorList>
    </citation>
    <scope>NUCLEOTIDE SEQUENCE [LARGE SCALE GENOMIC DNA]</scope>
    <source>
        <strain evidence="4 5">NML 030167</strain>
    </source>
</reference>
<dbReference type="PANTHER" id="PTHR44196:SF2">
    <property type="entry name" value="SHORT-CHAIN DEHYDROGENASE-RELATED"/>
    <property type="match status" value="1"/>
</dbReference>
<dbReference type="Gene3D" id="3.40.50.720">
    <property type="entry name" value="NAD(P)-binding Rossmann-like Domain"/>
    <property type="match status" value="1"/>
</dbReference>
<dbReference type="PRINTS" id="PR00081">
    <property type="entry name" value="GDHRDH"/>
</dbReference>
<comment type="similarity">
    <text evidence="1 3">Belongs to the short-chain dehydrogenases/reductases (SDR) family.</text>
</comment>
<dbReference type="PANTHER" id="PTHR44196">
    <property type="entry name" value="DEHYDROGENASE/REDUCTASE SDR FAMILY MEMBER 7B"/>
    <property type="match status" value="1"/>
</dbReference>
<dbReference type="AlphaFoldDB" id="A0A255GSR3"/>
<dbReference type="EMBL" id="NMVO01000001">
    <property type="protein sequence ID" value="OYO17473.1"/>
    <property type="molecule type" value="Genomic_DNA"/>
</dbReference>
<evidence type="ECO:0000313" key="4">
    <source>
        <dbReference type="EMBL" id="OYO17473.1"/>
    </source>
</evidence>
<evidence type="ECO:0000256" key="3">
    <source>
        <dbReference type="RuleBase" id="RU000363"/>
    </source>
</evidence>
<name>A0A255GSR3_9ACTN</name>
<protein>
    <submittedName>
        <fullName evidence="4">Short-chain dehydrogenase</fullName>
    </submittedName>
</protein>
<dbReference type="PRINTS" id="PR00080">
    <property type="entry name" value="SDRFAMILY"/>
</dbReference>
<evidence type="ECO:0000256" key="2">
    <source>
        <dbReference type="ARBA" id="ARBA00023002"/>
    </source>
</evidence>
<dbReference type="PIRSF" id="PIRSF000126">
    <property type="entry name" value="11-beta-HSD1"/>
    <property type="match status" value="1"/>
</dbReference>
<evidence type="ECO:0000256" key="1">
    <source>
        <dbReference type="ARBA" id="ARBA00006484"/>
    </source>
</evidence>
<dbReference type="CDD" id="cd05233">
    <property type="entry name" value="SDR_c"/>
    <property type="match status" value="1"/>
</dbReference>
<proteinExistence type="inferred from homology"/>
<dbReference type="GO" id="GO:0016020">
    <property type="term" value="C:membrane"/>
    <property type="evidence" value="ECO:0007669"/>
    <property type="project" value="TreeGrafter"/>
</dbReference>
<evidence type="ECO:0000313" key="5">
    <source>
        <dbReference type="Proteomes" id="UP000215896"/>
    </source>
</evidence>
<dbReference type="RefSeq" id="WP_094402202.1">
    <property type="nucleotide sequence ID" value="NZ_NMVL01000022.1"/>
</dbReference>
<dbReference type="OrthoDB" id="9810734at2"/>
<dbReference type="Pfam" id="PF00106">
    <property type="entry name" value="adh_short"/>
    <property type="match status" value="1"/>
</dbReference>
<dbReference type="InterPro" id="IPR036291">
    <property type="entry name" value="NAD(P)-bd_dom_sf"/>
</dbReference>
<dbReference type="GO" id="GO:0016491">
    <property type="term" value="F:oxidoreductase activity"/>
    <property type="evidence" value="ECO:0007669"/>
    <property type="project" value="UniProtKB-KW"/>
</dbReference>
<accession>A0A255GSR3</accession>
<gene>
    <name evidence="4" type="ORF">CGZ94_00760</name>
</gene>
<keyword evidence="2" id="KW-0560">Oxidoreductase</keyword>
<organism evidence="4 5">
    <name type="scientific">Enemella evansiae</name>
    <dbReference type="NCBI Taxonomy" id="2016499"/>
    <lineage>
        <taxon>Bacteria</taxon>
        <taxon>Bacillati</taxon>
        <taxon>Actinomycetota</taxon>
        <taxon>Actinomycetes</taxon>
        <taxon>Propionibacteriales</taxon>
        <taxon>Propionibacteriaceae</taxon>
        <taxon>Enemella</taxon>
    </lineage>
</organism>